<dbReference type="RefSeq" id="XP_018004008.1">
    <property type="nucleotide sequence ID" value="XM_018146589.1"/>
</dbReference>
<dbReference type="EMBL" id="LFJN01000004">
    <property type="protein sequence ID" value="KPI44045.1"/>
    <property type="molecule type" value="Genomic_DNA"/>
</dbReference>
<sequence>MAFRKPDTLFITYTHPDDQKQHGNRRAVSSFVSKSYRPTSKKIVFEKSQYRPFARRTLQSTKSGAIPTVGSSLLEPVPLRSHSESPQLTPLLSTDDGAVNYAGRRSKSSSDFPVDPLTDSVDGKSLVDILVERYGRALNMDRDRYESLLSELRAHPEGFHALMAQTQSSANISGSEQPDWKTLYHRGEVMKLLRQQMQSGSKKNMDCAIFTTSTLLTVEYAHTDHSAWLLHKRALRQLVVSRGTLQDFRFDLKENLLRNEWFIQVLVKSRVVVDDCCPKKALRFDDRDVTTKDLAEGMPPLFAALYERQIMTTTTCLLIKQLLVYLGHGSLYVTVDWHKYDCQLSTHRLDAEAIQPILTMIAECKSGFIEHQVVYGLLLLMFGGQRAALSHTHLQMLDQAATDMITVKSRGCLTLRKSLLWSVMSIGCASVTSPMYNWIPSMQHIIPMLGNSEKSTKELRSVLHAYYLYDTSDPLE</sequence>
<dbReference type="OrthoDB" id="4159781at2759"/>
<accession>A0A0N1HZ94</accession>
<gene>
    <name evidence="2" type="ORF">AB675_6307</name>
</gene>
<comment type="caution">
    <text evidence="2">The sequence shown here is derived from an EMBL/GenBank/DDBJ whole genome shotgun (WGS) entry which is preliminary data.</text>
</comment>
<dbReference type="AlphaFoldDB" id="A0A0N1HZ94"/>
<evidence type="ECO:0000313" key="3">
    <source>
        <dbReference type="Proteomes" id="UP000038010"/>
    </source>
</evidence>
<organism evidence="2 3">
    <name type="scientific">Cyphellophora attinorum</name>
    <dbReference type="NCBI Taxonomy" id="1664694"/>
    <lineage>
        <taxon>Eukaryota</taxon>
        <taxon>Fungi</taxon>
        <taxon>Dikarya</taxon>
        <taxon>Ascomycota</taxon>
        <taxon>Pezizomycotina</taxon>
        <taxon>Eurotiomycetes</taxon>
        <taxon>Chaetothyriomycetidae</taxon>
        <taxon>Chaetothyriales</taxon>
        <taxon>Cyphellophoraceae</taxon>
        <taxon>Cyphellophora</taxon>
    </lineage>
</organism>
<proteinExistence type="predicted"/>
<dbReference type="STRING" id="1664694.A0A0N1HZ94"/>
<evidence type="ECO:0000256" key="1">
    <source>
        <dbReference type="SAM" id="MobiDB-lite"/>
    </source>
</evidence>
<keyword evidence="3" id="KW-1185">Reference proteome</keyword>
<dbReference type="GeneID" id="28738469"/>
<dbReference type="VEuPathDB" id="FungiDB:AB675_6307"/>
<dbReference type="Proteomes" id="UP000038010">
    <property type="component" value="Unassembled WGS sequence"/>
</dbReference>
<reference evidence="2 3" key="1">
    <citation type="submission" date="2015-06" db="EMBL/GenBank/DDBJ databases">
        <title>Draft genome of the ant-associated black yeast Phialophora attae CBS 131958.</title>
        <authorList>
            <person name="Moreno L.F."/>
            <person name="Stielow B.J."/>
            <person name="de Hoog S."/>
            <person name="Vicente V.A."/>
            <person name="Weiss V.A."/>
            <person name="de Vries M."/>
            <person name="Cruz L.M."/>
            <person name="Souza E.M."/>
        </authorList>
    </citation>
    <scope>NUCLEOTIDE SEQUENCE [LARGE SCALE GENOMIC DNA]</scope>
    <source>
        <strain evidence="2 3">CBS 131958</strain>
    </source>
</reference>
<protein>
    <submittedName>
        <fullName evidence="2">Uncharacterized protein</fullName>
    </submittedName>
</protein>
<feature type="region of interest" description="Disordered" evidence="1">
    <location>
        <begin position="78"/>
        <end position="116"/>
    </location>
</feature>
<evidence type="ECO:0000313" key="2">
    <source>
        <dbReference type="EMBL" id="KPI44045.1"/>
    </source>
</evidence>
<name>A0A0N1HZ94_9EURO</name>